<dbReference type="InterPro" id="IPR036390">
    <property type="entry name" value="WH_DNA-bd_sf"/>
</dbReference>
<keyword evidence="8" id="KW-1185">Reference proteome</keyword>
<keyword evidence="2" id="KW-0238">DNA-binding</keyword>
<proteinExistence type="predicted"/>
<dbReference type="SMART" id="SM00346">
    <property type="entry name" value="HTH_ICLR"/>
    <property type="match status" value="1"/>
</dbReference>
<reference evidence="8" key="1">
    <citation type="journal article" date="2019" name="Int. J. Syst. Evol. Microbiol.">
        <title>The Global Catalogue of Microorganisms (GCM) 10K type strain sequencing project: providing services to taxonomists for standard genome sequencing and annotation.</title>
        <authorList>
            <consortium name="The Broad Institute Genomics Platform"/>
            <consortium name="The Broad Institute Genome Sequencing Center for Infectious Disease"/>
            <person name="Wu L."/>
            <person name="Ma J."/>
        </authorList>
    </citation>
    <scope>NUCLEOTIDE SEQUENCE [LARGE SCALE GENOMIC DNA]</scope>
    <source>
        <strain evidence="8">KCTC 42986</strain>
    </source>
</reference>
<keyword evidence="3" id="KW-0804">Transcription</keyword>
<accession>A0ABV7EYE9</accession>
<evidence type="ECO:0000259" key="6">
    <source>
        <dbReference type="PROSITE" id="PS51078"/>
    </source>
</evidence>
<evidence type="ECO:0000256" key="1">
    <source>
        <dbReference type="ARBA" id="ARBA00023015"/>
    </source>
</evidence>
<evidence type="ECO:0000313" key="8">
    <source>
        <dbReference type="Proteomes" id="UP001595530"/>
    </source>
</evidence>
<feature type="region of interest" description="Disordered" evidence="4">
    <location>
        <begin position="260"/>
        <end position="297"/>
    </location>
</feature>
<dbReference type="PROSITE" id="PS51077">
    <property type="entry name" value="HTH_ICLR"/>
    <property type="match status" value="1"/>
</dbReference>
<evidence type="ECO:0000259" key="5">
    <source>
        <dbReference type="PROSITE" id="PS51077"/>
    </source>
</evidence>
<dbReference type="RefSeq" id="WP_390322908.1">
    <property type="nucleotide sequence ID" value="NZ_JBHRTP010000006.1"/>
</dbReference>
<name>A0ABV7EYE9_9BURK</name>
<feature type="domain" description="IclR-ED" evidence="6">
    <location>
        <begin position="72"/>
        <end position="255"/>
    </location>
</feature>
<dbReference type="PROSITE" id="PS51078">
    <property type="entry name" value="ICLR_ED"/>
    <property type="match status" value="1"/>
</dbReference>
<dbReference type="SUPFAM" id="SSF46785">
    <property type="entry name" value="Winged helix' DNA-binding domain"/>
    <property type="match status" value="1"/>
</dbReference>
<keyword evidence="1" id="KW-0805">Transcription regulation</keyword>
<dbReference type="SUPFAM" id="SSF55781">
    <property type="entry name" value="GAF domain-like"/>
    <property type="match status" value="1"/>
</dbReference>
<dbReference type="PANTHER" id="PTHR30136:SF24">
    <property type="entry name" value="HTH-TYPE TRANSCRIPTIONAL REPRESSOR ALLR"/>
    <property type="match status" value="1"/>
</dbReference>
<feature type="domain" description="HTH iclR-type" evidence="5">
    <location>
        <begin position="9"/>
        <end position="71"/>
    </location>
</feature>
<dbReference type="PANTHER" id="PTHR30136">
    <property type="entry name" value="HELIX-TURN-HELIX TRANSCRIPTIONAL REGULATOR, ICLR FAMILY"/>
    <property type="match status" value="1"/>
</dbReference>
<protein>
    <submittedName>
        <fullName evidence="7">IclR family transcriptional regulator</fullName>
    </submittedName>
</protein>
<dbReference type="InterPro" id="IPR036388">
    <property type="entry name" value="WH-like_DNA-bd_sf"/>
</dbReference>
<feature type="compositionally biased region" description="Polar residues" evidence="4">
    <location>
        <begin position="265"/>
        <end position="274"/>
    </location>
</feature>
<dbReference type="Pfam" id="PF09339">
    <property type="entry name" value="HTH_IclR"/>
    <property type="match status" value="1"/>
</dbReference>
<dbReference type="Gene3D" id="1.10.10.10">
    <property type="entry name" value="Winged helix-like DNA-binding domain superfamily/Winged helix DNA-binding domain"/>
    <property type="match status" value="1"/>
</dbReference>
<comment type="caution">
    <text evidence="7">The sequence shown here is derived from an EMBL/GenBank/DDBJ whole genome shotgun (WGS) entry which is preliminary data.</text>
</comment>
<evidence type="ECO:0000256" key="3">
    <source>
        <dbReference type="ARBA" id="ARBA00023163"/>
    </source>
</evidence>
<sequence length="297" mass="32007">MKNNEKQSGSAALRAFTVLEAVVRADKSVSLDDVASACGLPKPTVYRALVMLEQAGMLLREPVSKRYTAGARLSTFALDVLKNSIVRAPAHMILQRLVDEIGETCNVSMLDGNAMVYLDRVETPSPLRLNLQPGSHVPLHCTSSGKLLLSQLSRSQRQKLLGNGPLQRCTVNTITDVSLLELELERFTVDRVATNNEEFHVGMIGVAVPILDRNGRTCASLAVQAPVVRMSLEQALQHVASLRLAAQALSDAYFGEAPSAPDTEVNAQLATTDSKAPGPKRTRSGTTRSAKNADLSH</sequence>
<dbReference type="EMBL" id="JBHRTP010000006">
    <property type="protein sequence ID" value="MFC3106780.1"/>
    <property type="molecule type" value="Genomic_DNA"/>
</dbReference>
<dbReference type="InterPro" id="IPR014757">
    <property type="entry name" value="Tscrpt_reg_IclR_C"/>
</dbReference>
<dbReference type="Proteomes" id="UP001595530">
    <property type="component" value="Unassembled WGS sequence"/>
</dbReference>
<dbReference type="InterPro" id="IPR050707">
    <property type="entry name" value="HTH_MetabolicPath_Reg"/>
</dbReference>
<organism evidence="7 8">
    <name type="scientific">Undibacterium arcticum</name>
    <dbReference type="NCBI Taxonomy" id="1762892"/>
    <lineage>
        <taxon>Bacteria</taxon>
        <taxon>Pseudomonadati</taxon>
        <taxon>Pseudomonadota</taxon>
        <taxon>Betaproteobacteria</taxon>
        <taxon>Burkholderiales</taxon>
        <taxon>Oxalobacteraceae</taxon>
        <taxon>Undibacterium</taxon>
    </lineage>
</organism>
<evidence type="ECO:0000256" key="4">
    <source>
        <dbReference type="SAM" id="MobiDB-lite"/>
    </source>
</evidence>
<dbReference type="InterPro" id="IPR005471">
    <property type="entry name" value="Tscrpt_reg_IclR_N"/>
</dbReference>
<dbReference type="Pfam" id="PF01614">
    <property type="entry name" value="IclR_C"/>
    <property type="match status" value="1"/>
</dbReference>
<dbReference type="Gene3D" id="3.30.450.40">
    <property type="match status" value="1"/>
</dbReference>
<gene>
    <name evidence="7" type="ORF">ACFOFO_02185</name>
</gene>
<evidence type="ECO:0000256" key="2">
    <source>
        <dbReference type="ARBA" id="ARBA00023125"/>
    </source>
</evidence>
<evidence type="ECO:0000313" key="7">
    <source>
        <dbReference type="EMBL" id="MFC3106780.1"/>
    </source>
</evidence>
<dbReference type="InterPro" id="IPR029016">
    <property type="entry name" value="GAF-like_dom_sf"/>
</dbReference>